<dbReference type="Pfam" id="PF13193">
    <property type="entry name" value="AMP-binding_C"/>
    <property type="match status" value="1"/>
</dbReference>
<evidence type="ECO:0000256" key="9">
    <source>
        <dbReference type="ARBA" id="ARBA00023140"/>
    </source>
</evidence>
<evidence type="ECO:0000256" key="5">
    <source>
        <dbReference type="ARBA" id="ARBA00022741"/>
    </source>
</evidence>
<dbReference type="Proteomes" id="UP000694920">
    <property type="component" value="Unplaced"/>
</dbReference>
<evidence type="ECO:0000313" key="16">
    <source>
        <dbReference type="RefSeq" id="XP_015587521.1"/>
    </source>
</evidence>
<organism evidence="15 16">
    <name type="scientific">Cephus cinctus</name>
    <name type="common">Wheat stem sawfly</name>
    <dbReference type="NCBI Taxonomy" id="211228"/>
    <lineage>
        <taxon>Eukaryota</taxon>
        <taxon>Metazoa</taxon>
        <taxon>Ecdysozoa</taxon>
        <taxon>Arthropoda</taxon>
        <taxon>Hexapoda</taxon>
        <taxon>Insecta</taxon>
        <taxon>Pterygota</taxon>
        <taxon>Neoptera</taxon>
        <taxon>Endopterygota</taxon>
        <taxon>Hymenoptera</taxon>
        <taxon>Cephoidea</taxon>
        <taxon>Cephidae</taxon>
        <taxon>Cephus</taxon>
    </lineage>
</organism>
<dbReference type="Pfam" id="PF00501">
    <property type="entry name" value="AMP-binding"/>
    <property type="match status" value="1"/>
</dbReference>
<dbReference type="KEGG" id="ccin:107264129"/>
<evidence type="ECO:0000256" key="1">
    <source>
        <dbReference type="ARBA" id="ARBA00004275"/>
    </source>
</evidence>
<evidence type="ECO:0000256" key="2">
    <source>
        <dbReference type="ARBA" id="ARBA00006432"/>
    </source>
</evidence>
<comment type="similarity">
    <text evidence="2">Belongs to the ATP-dependent AMP-binding enzyme family.</text>
</comment>
<dbReference type="AlphaFoldDB" id="A0AAJ7BKF9"/>
<dbReference type="PANTHER" id="PTHR24096">
    <property type="entry name" value="LONG-CHAIN-FATTY-ACID--COA LIGASE"/>
    <property type="match status" value="1"/>
</dbReference>
<dbReference type="InterPro" id="IPR042099">
    <property type="entry name" value="ANL_N_sf"/>
</dbReference>
<dbReference type="GO" id="GO:0046949">
    <property type="term" value="P:fatty-acyl-CoA biosynthetic process"/>
    <property type="evidence" value="ECO:0007669"/>
    <property type="project" value="TreeGrafter"/>
</dbReference>
<dbReference type="CDD" id="cd05911">
    <property type="entry name" value="Firefly_Luc_like"/>
    <property type="match status" value="1"/>
</dbReference>
<dbReference type="PANTHER" id="PTHR24096:SF394">
    <property type="entry name" value="LUCIFERIN 4-MONOOXYGENASE"/>
    <property type="match status" value="1"/>
</dbReference>
<dbReference type="GO" id="GO:0005777">
    <property type="term" value="C:peroxisome"/>
    <property type="evidence" value="ECO:0007669"/>
    <property type="project" value="UniProtKB-SubCell"/>
</dbReference>
<keyword evidence="11" id="KW-0599">Photoprotein</keyword>
<keyword evidence="10" id="KW-0455">Luminescence</keyword>
<dbReference type="InterPro" id="IPR020845">
    <property type="entry name" value="AMP-binding_CS"/>
</dbReference>
<dbReference type="PROSITE" id="PS00455">
    <property type="entry name" value="AMP_BINDING"/>
    <property type="match status" value="1"/>
</dbReference>
<evidence type="ECO:0000256" key="10">
    <source>
        <dbReference type="ARBA" id="ARBA00023223"/>
    </source>
</evidence>
<evidence type="ECO:0000256" key="12">
    <source>
        <dbReference type="ARBA" id="ARBA00048497"/>
    </source>
</evidence>
<protein>
    <recommendedName>
        <fullName evidence="4">Luciferin 4-monooxygenase</fullName>
        <ecNumber evidence="3">1.13.12.7</ecNumber>
    </recommendedName>
</protein>
<dbReference type="EC" id="1.13.12.7" evidence="3"/>
<evidence type="ECO:0000256" key="3">
    <source>
        <dbReference type="ARBA" id="ARBA00012532"/>
    </source>
</evidence>
<gene>
    <name evidence="16" type="primary">LOC107264129</name>
</gene>
<keyword evidence="7" id="KW-0560">Oxidoreductase</keyword>
<sequence>MTLLYTIFARNLRTSLKHLAHTNVRSCSTTIHRSPYPDIEIPNQTTTQFIWSQSAKWDDLPAVTCGVSGRSYTYGVMKMLSSRGAKALLEKVKLKPGNRVGLILPNLPEYPVVVYAAMKAGLVVTFANPLSTTEEITRQFRNAEVQCIMTIPMLLEAALTVARALPNYAATINIGGETDLEKNVLGMQTIFTEEFQVELPEVKSTDIAILPYSSGTTGLPKGVMLSHRNLVANLIQCSYSALTNVKHPTPCSQETVLSVLPFFHIYGFNGILNFLMCHGVHIVTLPRFTPEDYLRCLAEYKPTTIFVVPSLLLFLATHAEVTAKDLSSIRRVICGAAPATKNLIDKFKQKLNHADCTVEQGYGMTETSPVVLYTPQETPVSKMGTCGRLLPSTEARLISLIDGSDITLPHNPGELLIRGPQLMQGYLNDRSSTENSIDVHGWLHTGDVTYYDEDGYFFIVDRTKELIKVKGNQVSPTELEGIILEVTGVADVAVIGVPDTMAGELPKAFIVKHPGAIVTPEIINDYITPKVAPYKKLAGGITFIEAIPRNPSGKVLRNQLKVFGK</sequence>
<dbReference type="Gene3D" id="3.30.300.30">
    <property type="match status" value="1"/>
</dbReference>
<dbReference type="Gene3D" id="3.40.50.12780">
    <property type="entry name" value="N-terminal domain of ligase-like"/>
    <property type="match status" value="1"/>
</dbReference>
<comment type="subcellular location">
    <subcellularLocation>
        <location evidence="1">Peroxisome</location>
    </subcellularLocation>
</comment>
<evidence type="ECO:0000256" key="8">
    <source>
        <dbReference type="ARBA" id="ARBA00023033"/>
    </source>
</evidence>
<feature type="domain" description="AMP-dependent synthetase/ligase" evidence="13">
    <location>
        <begin position="52"/>
        <end position="427"/>
    </location>
</feature>
<accession>A0AAJ7BKF9</accession>
<reference evidence="16" key="1">
    <citation type="submission" date="2025-08" db="UniProtKB">
        <authorList>
            <consortium name="RefSeq"/>
        </authorList>
    </citation>
    <scope>IDENTIFICATION</scope>
</reference>
<dbReference type="RefSeq" id="XP_015587521.1">
    <property type="nucleotide sequence ID" value="XM_015732035.2"/>
</dbReference>
<keyword evidence="16" id="KW-0436">Ligase</keyword>
<dbReference type="InterPro" id="IPR000873">
    <property type="entry name" value="AMP-dep_synth/lig_dom"/>
</dbReference>
<comment type="catalytic activity">
    <reaction evidence="12">
        <text>firefly D-luciferin + ATP + O2 = firefly oxyluciferin + hnu + AMP + CO2 + diphosphate</text>
        <dbReference type="Rhea" id="RHEA:10732"/>
        <dbReference type="ChEBI" id="CHEBI:15379"/>
        <dbReference type="ChEBI" id="CHEBI:16526"/>
        <dbReference type="ChEBI" id="CHEBI:16792"/>
        <dbReference type="ChEBI" id="CHEBI:30212"/>
        <dbReference type="ChEBI" id="CHEBI:30616"/>
        <dbReference type="ChEBI" id="CHEBI:33019"/>
        <dbReference type="ChEBI" id="CHEBI:58038"/>
        <dbReference type="ChEBI" id="CHEBI:456215"/>
        <dbReference type="EC" id="1.13.12.7"/>
    </reaction>
</comment>
<dbReference type="GO" id="GO:0004467">
    <property type="term" value="F:long-chain fatty acid-CoA ligase activity"/>
    <property type="evidence" value="ECO:0007669"/>
    <property type="project" value="TreeGrafter"/>
</dbReference>
<keyword evidence="8" id="KW-0503">Monooxygenase</keyword>
<evidence type="ECO:0000259" key="13">
    <source>
        <dbReference type="Pfam" id="PF00501"/>
    </source>
</evidence>
<feature type="domain" description="AMP-binding enzyme C-terminal" evidence="14">
    <location>
        <begin position="478"/>
        <end position="554"/>
    </location>
</feature>
<dbReference type="InterPro" id="IPR025110">
    <property type="entry name" value="AMP-bd_C"/>
</dbReference>
<evidence type="ECO:0000256" key="7">
    <source>
        <dbReference type="ARBA" id="ARBA00023002"/>
    </source>
</evidence>
<dbReference type="GO" id="GO:0008218">
    <property type="term" value="P:bioluminescence"/>
    <property type="evidence" value="ECO:0007669"/>
    <property type="project" value="UniProtKB-KW"/>
</dbReference>
<evidence type="ECO:0000256" key="11">
    <source>
        <dbReference type="ARBA" id="ARBA00023262"/>
    </source>
</evidence>
<evidence type="ECO:0000313" key="15">
    <source>
        <dbReference type="Proteomes" id="UP000694920"/>
    </source>
</evidence>
<keyword evidence="6" id="KW-0067">ATP-binding</keyword>
<keyword evidence="5" id="KW-0547">Nucleotide-binding</keyword>
<dbReference type="GO" id="GO:0004497">
    <property type="term" value="F:monooxygenase activity"/>
    <property type="evidence" value="ECO:0007669"/>
    <property type="project" value="UniProtKB-KW"/>
</dbReference>
<dbReference type="FunFam" id="3.40.50.12780:FF:000003">
    <property type="entry name" value="Long-chain-fatty-acid--CoA ligase FadD"/>
    <property type="match status" value="1"/>
</dbReference>
<dbReference type="FunFam" id="3.30.300.30:FF:000007">
    <property type="entry name" value="4-coumarate--CoA ligase 2"/>
    <property type="match status" value="1"/>
</dbReference>
<dbReference type="InterPro" id="IPR045851">
    <property type="entry name" value="AMP-bd_C_sf"/>
</dbReference>
<dbReference type="SUPFAM" id="SSF56801">
    <property type="entry name" value="Acetyl-CoA synthetase-like"/>
    <property type="match status" value="1"/>
</dbReference>
<name>A0AAJ7BKF9_CEPCN</name>
<evidence type="ECO:0000259" key="14">
    <source>
        <dbReference type="Pfam" id="PF13193"/>
    </source>
</evidence>
<keyword evidence="15" id="KW-1185">Reference proteome</keyword>
<evidence type="ECO:0000256" key="4">
    <source>
        <dbReference type="ARBA" id="ARBA00019043"/>
    </source>
</evidence>
<dbReference type="GeneID" id="107264129"/>
<dbReference type="GO" id="GO:0005524">
    <property type="term" value="F:ATP binding"/>
    <property type="evidence" value="ECO:0007669"/>
    <property type="project" value="UniProtKB-KW"/>
</dbReference>
<keyword evidence="9" id="KW-0576">Peroxisome</keyword>
<evidence type="ECO:0000256" key="6">
    <source>
        <dbReference type="ARBA" id="ARBA00022840"/>
    </source>
</evidence>
<proteinExistence type="inferred from homology"/>